<evidence type="ECO:0000256" key="1">
    <source>
        <dbReference type="SAM" id="Phobius"/>
    </source>
</evidence>
<sequence>MFQDVGDDNLLIHLDFEYLNDLFWRTVFNEYSKFLSIIGVVLYFYSSLIPPVRLLLLVVDFV</sequence>
<feature type="transmembrane region" description="Helical" evidence="1">
    <location>
        <begin position="34"/>
        <end position="59"/>
    </location>
</feature>
<gene>
    <name evidence="2" type="ORF">A3196_13040</name>
</gene>
<comment type="caution">
    <text evidence="2">The sequence shown here is derived from an EMBL/GenBank/DDBJ whole genome shotgun (WGS) entry which is preliminary data.</text>
</comment>
<evidence type="ECO:0000313" key="3">
    <source>
        <dbReference type="Proteomes" id="UP000094849"/>
    </source>
</evidence>
<dbReference type="EMBL" id="LVJZ01000003">
    <property type="protein sequence ID" value="ODB97602.1"/>
    <property type="molecule type" value="Genomic_DNA"/>
</dbReference>
<keyword evidence="3" id="KW-1185">Reference proteome</keyword>
<keyword evidence="1" id="KW-0472">Membrane</keyword>
<reference evidence="2 3" key="1">
    <citation type="submission" date="2016-03" db="EMBL/GenBank/DDBJ databases">
        <title>Chemosynthetic sulphur-oxidizing symbionts of marine invertebrate animals are capable of nitrogen fixation.</title>
        <authorList>
            <person name="Petersen J.M."/>
            <person name="Kemper A."/>
            <person name="Gruber-Vodicka H."/>
            <person name="Cardini U."/>
            <person name="Geest Mvander."/>
            <person name="Kleiner M."/>
            <person name="Bulgheresi S."/>
            <person name="Fussmann M."/>
            <person name="Herbold C."/>
            <person name="Seah B.K.B."/>
            <person name="Antony C.Paul."/>
            <person name="Liu D."/>
            <person name="Belitz A."/>
            <person name="Weber M."/>
        </authorList>
    </citation>
    <scope>NUCLEOTIDE SEQUENCE [LARGE SCALE GENOMIC DNA]</scope>
    <source>
        <strain evidence="2">G_D</strain>
    </source>
</reference>
<organism evidence="2 3">
    <name type="scientific">Candidatus Thiodiazotropha endoloripes</name>
    <dbReference type="NCBI Taxonomy" id="1818881"/>
    <lineage>
        <taxon>Bacteria</taxon>
        <taxon>Pseudomonadati</taxon>
        <taxon>Pseudomonadota</taxon>
        <taxon>Gammaproteobacteria</taxon>
        <taxon>Chromatiales</taxon>
        <taxon>Sedimenticolaceae</taxon>
        <taxon>Candidatus Thiodiazotropha</taxon>
    </lineage>
</organism>
<name>A0A1E2USQ0_9GAMM</name>
<proteinExistence type="predicted"/>
<accession>A0A1E2USQ0</accession>
<keyword evidence="1" id="KW-0812">Transmembrane</keyword>
<evidence type="ECO:0000313" key="2">
    <source>
        <dbReference type="EMBL" id="ODB97602.1"/>
    </source>
</evidence>
<protein>
    <submittedName>
        <fullName evidence="2">Uncharacterized protein</fullName>
    </submittedName>
</protein>
<dbReference type="Proteomes" id="UP000094849">
    <property type="component" value="Unassembled WGS sequence"/>
</dbReference>
<dbReference type="AlphaFoldDB" id="A0A1E2USQ0"/>
<keyword evidence="1" id="KW-1133">Transmembrane helix</keyword>